<dbReference type="InterPro" id="IPR051063">
    <property type="entry name" value="PDI"/>
</dbReference>
<dbReference type="SUPFAM" id="SSF52833">
    <property type="entry name" value="Thioredoxin-like"/>
    <property type="match status" value="1"/>
</dbReference>
<name>A0A1J4JXV7_9EUKA</name>
<dbReference type="Pfam" id="PF00085">
    <property type="entry name" value="Thioredoxin"/>
    <property type="match status" value="1"/>
</dbReference>
<organism evidence="4 5">
    <name type="scientific">Tritrichomonas foetus</name>
    <dbReference type="NCBI Taxonomy" id="1144522"/>
    <lineage>
        <taxon>Eukaryota</taxon>
        <taxon>Metamonada</taxon>
        <taxon>Parabasalia</taxon>
        <taxon>Tritrichomonadida</taxon>
        <taxon>Tritrichomonadidae</taxon>
        <taxon>Tritrichomonas</taxon>
    </lineage>
</organism>
<dbReference type="InterPro" id="IPR013766">
    <property type="entry name" value="Thioredoxin_domain"/>
</dbReference>
<feature type="chain" id="PRO_5012814313" description="Thioredoxin domain-containing protein" evidence="2">
    <location>
        <begin position="19"/>
        <end position="363"/>
    </location>
</feature>
<accession>A0A1J4JXV7</accession>
<keyword evidence="1" id="KW-0812">Transmembrane</keyword>
<evidence type="ECO:0000259" key="3">
    <source>
        <dbReference type="PROSITE" id="PS51352"/>
    </source>
</evidence>
<dbReference type="Proteomes" id="UP000179807">
    <property type="component" value="Unassembled WGS sequence"/>
</dbReference>
<dbReference type="CDD" id="cd02961">
    <property type="entry name" value="PDI_a_family"/>
    <property type="match status" value="1"/>
</dbReference>
<comment type="caution">
    <text evidence="4">The sequence shown here is derived from an EMBL/GenBank/DDBJ whole genome shotgun (WGS) entry which is preliminary data.</text>
</comment>
<dbReference type="PANTHER" id="PTHR45672">
    <property type="entry name" value="PROTEIN DISULFIDE-ISOMERASE C17H9.14C-RELATED"/>
    <property type="match status" value="1"/>
</dbReference>
<dbReference type="EMBL" id="MLAK01000870">
    <property type="protein sequence ID" value="OHT02372.1"/>
    <property type="molecule type" value="Genomic_DNA"/>
</dbReference>
<sequence>MLFYFLIFLRTIFTNVSWHENAYSPDSKPIFVMCFAPWCYHCRHNLPVWSQFAKEYENNSLINIGILNCTRYEDLCDLLNVDGYPTFLVHFHNNTNEITFDHTLESFRDVAQRIINLNQKNHYFQEKSQNEVFYPHFEFTFKEDDTEILENVSIALSYSDYFYNISYKMKYGEETSIKVFFDKDLSISYEKNDYSINQINQFLNDNQHPYLGEWSFRTLRRSDKKFVLLATDNEDQYQELYNVGKNYIKEFIWGSSKEVPEGKMERIFGMKRSRYPAIVIPNLKNKTYIKLENVKNEQEIIDFIFSDPSKYKQYDLDIYDRVVQNGQKIKKIVACFIIGMACLIAIAVFIYIKFFDTDDEKID</sequence>
<evidence type="ECO:0000313" key="4">
    <source>
        <dbReference type="EMBL" id="OHT02372.1"/>
    </source>
</evidence>
<dbReference type="GeneID" id="94842136"/>
<keyword evidence="1" id="KW-1133">Transmembrane helix</keyword>
<gene>
    <name evidence="4" type="ORF">TRFO_30569</name>
</gene>
<dbReference type="AlphaFoldDB" id="A0A1J4JXV7"/>
<dbReference type="GO" id="GO:0003756">
    <property type="term" value="F:protein disulfide isomerase activity"/>
    <property type="evidence" value="ECO:0007669"/>
    <property type="project" value="TreeGrafter"/>
</dbReference>
<dbReference type="InterPro" id="IPR036249">
    <property type="entry name" value="Thioredoxin-like_sf"/>
</dbReference>
<feature type="signal peptide" evidence="2">
    <location>
        <begin position="1"/>
        <end position="18"/>
    </location>
</feature>
<dbReference type="Gene3D" id="3.40.30.10">
    <property type="entry name" value="Glutaredoxin"/>
    <property type="match status" value="1"/>
</dbReference>
<keyword evidence="5" id="KW-1185">Reference proteome</keyword>
<evidence type="ECO:0000256" key="2">
    <source>
        <dbReference type="SAM" id="SignalP"/>
    </source>
</evidence>
<keyword evidence="1" id="KW-0472">Membrane</keyword>
<proteinExistence type="predicted"/>
<dbReference type="OrthoDB" id="72053at2759"/>
<evidence type="ECO:0000313" key="5">
    <source>
        <dbReference type="Proteomes" id="UP000179807"/>
    </source>
</evidence>
<protein>
    <recommendedName>
        <fullName evidence="3">Thioredoxin domain-containing protein</fullName>
    </recommendedName>
</protein>
<dbReference type="VEuPathDB" id="TrichDB:TRFO_30569"/>
<evidence type="ECO:0000256" key="1">
    <source>
        <dbReference type="SAM" id="Phobius"/>
    </source>
</evidence>
<keyword evidence="2" id="KW-0732">Signal</keyword>
<dbReference type="PROSITE" id="PS51352">
    <property type="entry name" value="THIOREDOXIN_2"/>
    <property type="match status" value="1"/>
</dbReference>
<dbReference type="GO" id="GO:0006457">
    <property type="term" value="P:protein folding"/>
    <property type="evidence" value="ECO:0007669"/>
    <property type="project" value="TreeGrafter"/>
</dbReference>
<feature type="domain" description="Thioredoxin" evidence="3">
    <location>
        <begin position="1"/>
        <end position="116"/>
    </location>
</feature>
<reference evidence="4" key="1">
    <citation type="submission" date="2016-10" db="EMBL/GenBank/DDBJ databases">
        <authorList>
            <person name="Benchimol M."/>
            <person name="Almeida L.G."/>
            <person name="Vasconcelos A.T."/>
            <person name="Perreira-Neves A."/>
            <person name="Rosa I.A."/>
            <person name="Tasca T."/>
            <person name="Bogo M.R."/>
            <person name="de Souza W."/>
        </authorList>
    </citation>
    <scope>NUCLEOTIDE SEQUENCE [LARGE SCALE GENOMIC DNA]</scope>
    <source>
        <strain evidence="4">K</strain>
    </source>
</reference>
<dbReference type="GO" id="GO:0005783">
    <property type="term" value="C:endoplasmic reticulum"/>
    <property type="evidence" value="ECO:0007669"/>
    <property type="project" value="TreeGrafter"/>
</dbReference>
<feature type="transmembrane region" description="Helical" evidence="1">
    <location>
        <begin position="332"/>
        <end position="352"/>
    </location>
</feature>
<dbReference type="RefSeq" id="XP_068355508.1">
    <property type="nucleotide sequence ID" value="XM_068507432.1"/>
</dbReference>